<dbReference type="InterPro" id="IPR039425">
    <property type="entry name" value="RNA_pol_sigma-70-like"/>
</dbReference>
<feature type="domain" description="RNA polymerase sigma-70 region 2" evidence="7">
    <location>
        <begin position="17"/>
        <end position="81"/>
    </location>
</feature>
<dbReference type="Pfam" id="PF08281">
    <property type="entry name" value="Sigma70_r4_2"/>
    <property type="match status" value="1"/>
</dbReference>
<keyword evidence="4 6" id="KW-0238">DNA-binding</keyword>
<dbReference type="InterPro" id="IPR007627">
    <property type="entry name" value="RNA_pol_sigma70_r2"/>
</dbReference>
<dbReference type="InterPro" id="IPR013249">
    <property type="entry name" value="RNA_pol_sigma70_r4_t2"/>
</dbReference>
<dbReference type="NCBIfam" id="TIGR02937">
    <property type="entry name" value="sigma70-ECF"/>
    <property type="match status" value="1"/>
</dbReference>
<sequence>MFTGMSSDARQAYDDFYRGTSRRTMRYAFGLTGDLGDAQDLTQEAYVRAWQRWHRLREYDSAEAWLRSVIYRLATDRWRRLAVRRLFAAKVPPAGVAPAPSEDTLLVVAMLRELPPAQRRALVLHYLLDRPVDEIAAETGVPVGTVKSWLSRGRSALALTVESGERDA</sequence>
<reference evidence="10" key="1">
    <citation type="journal article" date="2019" name="Int. J. Syst. Evol. Microbiol.">
        <title>The Global Catalogue of Microorganisms (GCM) 10K type strain sequencing project: providing services to taxonomists for standard genome sequencing and annotation.</title>
        <authorList>
            <consortium name="The Broad Institute Genomics Platform"/>
            <consortium name="The Broad Institute Genome Sequencing Center for Infectious Disease"/>
            <person name="Wu L."/>
            <person name="Ma J."/>
        </authorList>
    </citation>
    <scope>NUCLEOTIDE SEQUENCE [LARGE SCALE GENOMIC DNA]</scope>
    <source>
        <strain evidence="10">JCM 15933</strain>
    </source>
</reference>
<accession>A0ABP4LN11</accession>
<dbReference type="InterPro" id="IPR014284">
    <property type="entry name" value="RNA_pol_sigma-70_dom"/>
</dbReference>
<dbReference type="EMBL" id="BAAAQD010000010">
    <property type="protein sequence ID" value="GAA1527761.1"/>
    <property type="molecule type" value="Genomic_DNA"/>
</dbReference>
<evidence type="ECO:0000259" key="7">
    <source>
        <dbReference type="Pfam" id="PF04542"/>
    </source>
</evidence>
<feature type="domain" description="RNA polymerase sigma factor 70 region 4 type 2" evidence="8">
    <location>
        <begin position="107"/>
        <end position="157"/>
    </location>
</feature>
<dbReference type="Gene3D" id="1.10.10.10">
    <property type="entry name" value="Winged helix-like DNA-binding domain superfamily/Winged helix DNA-binding domain"/>
    <property type="match status" value="1"/>
</dbReference>
<dbReference type="InterPro" id="IPR000838">
    <property type="entry name" value="RNA_pol_sigma70_ECF_CS"/>
</dbReference>
<keyword evidence="3 6" id="KW-0731">Sigma factor</keyword>
<gene>
    <name evidence="9" type="ORF">GCM10009827_051060</name>
</gene>
<evidence type="ECO:0000256" key="2">
    <source>
        <dbReference type="ARBA" id="ARBA00023015"/>
    </source>
</evidence>
<organism evidence="9 10">
    <name type="scientific">Dactylosporangium maewongense</name>
    <dbReference type="NCBI Taxonomy" id="634393"/>
    <lineage>
        <taxon>Bacteria</taxon>
        <taxon>Bacillati</taxon>
        <taxon>Actinomycetota</taxon>
        <taxon>Actinomycetes</taxon>
        <taxon>Micromonosporales</taxon>
        <taxon>Micromonosporaceae</taxon>
        <taxon>Dactylosporangium</taxon>
    </lineage>
</organism>
<dbReference type="InterPro" id="IPR013324">
    <property type="entry name" value="RNA_pol_sigma_r3/r4-like"/>
</dbReference>
<dbReference type="PROSITE" id="PS01063">
    <property type="entry name" value="SIGMA70_ECF"/>
    <property type="match status" value="1"/>
</dbReference>
<dbReference type="NCBIfam" id="TIGR02983">
    <property type="entry name" value="SigE-fam_strep"/>
    <property type="match status" value="1"/>
</dbReference>
<dbReference type="InterPro" id="IPR036388">
    <property type="entry name" value="WH-like_DNA-bd_sf"/>
</dbReference>
<comment type="caution">
    <text evidence="9">The sequence shown here is derived from an EMBL/GenBank/DDBJ whole genome shotgun (WGS) entry which is preliminary data.</text>
</comment>
<name>A0ABP4LN11_9ACTN</name>
<evidence type="ECO:0000259" key="8">
    <source>
        <dbReference type="Pfam" id="PF08281"/>
    </source>
</evidence>
<keyword evidence="2 6" id="KW-0805">Transcription regulation</keyword>
<keyword evidence="10" id="KW-1185">Reference proteome</keyword>
<dbReference type="PANTHER" id="PTHR43133">
    <property type="entry name" value="RNA POLYMERASE ECF-TYPE SIGMA FACTO"/>
    <property type="match status" value="1"/>
</dbReference>
<dbReference type="Gene3D" id="1.10.1740.10">
    <property type="match status" value="1"/>
</dbReference>
<dbReference type="InterPro" id="IPR014325">
    <property type="entry name" value="RNA_pol_sigma-E_actinobac"/>
</dbReference>
<keyword evidence="5 6" id="KW-0804">Transcription</keyword>
<dbReference type="Proteomes" id="UP001501470">
    <property type="component" value="Unassembled WGS sequence"/>
</dbReference>
<proteinExistence type="inferred from homology"/>
<dbReference type="SUPFAM" id="SSF88659">
    <property type="entry name" value="Sigma3 and sigma4 domains of RNA polymerase sigma factors"/>
    <property type="match status" value="1"/>
</dbReference>
<dbReference type="InterPro" id="IPR013325">
    <property type="entry name" value="RNA_pol_sigma_r2"/>
</dbReference>
<protein>
    <recommendedName>
        <fullName evidence="6">RNA polymerase sigma factor</fullName>
    </recommendedName>
</protein>
<comment type="similarity">
    <text evidence="1 6">Belongs to the sigma-70 factor family. ECF subfamily.</text>
</comment>
<dbReference type="Pfam" id="PF04542">
    <property type="entry name" value="Sigma70_r2"/>
    <property type="match status" value="1"/>
</dbReference>
<evidence type="ECO:0000256" key="6">
    <source>
        <dbReference type="RuleBase" id="RU000716"/>
    </source>
</evidence>
<evidence type="ECO:0000313" key="9">
    <source>
        <dbReference type="EMBL" id="GAA1527761.1"/>
    </source>
</evidence>
<evidence type="ECO:0000256" key="3">
    <source>
        <dbReference type="ARBA" id="ARBA00023082"/>
    </source>
</evidence>
<dbReference type="SUPFAM" id="SSF88946">
    <property type="entry name" value="Sigma2 domain of RNA polymerase sigma factors"/>
    <property type="match status" value="1"/>
</dbReference>
<evidence type="ECO:0000256" key="1">
    <source>
        <dbReference type="ARBA" id="ARBA00010641"/>
    </source>
</evidence>
<dbReference type="CDD" id="cd06171">
    <property type="entry name" value="Sigma70_r4"/>
    <property type="match status" value="1"/>
</dbReference>
<evidence type="ECO:0000256" key="5">
    <source>
        <dbReference type="ARBA" id="ARBA00023163"/>
    </source>
</evidence>
<evidence type="ECO:0000256" key="4">
    <source>
        <dbReference type="ARBA" id="ARBA00023125"/>
    </source>
</evidence>
<evidence type="ECO:0000313" key="10">
    <source>
        <dbReference type="Proteomes" id="UP001501470"/>
    </source>
</evidence>
<dbReference type="PANTHER" id="PTHR43133:SF50">
    <property type="entry name" value="ECF RNA POLYMERASE SIGMA FACTOR SIGM"/>
    <property type="match status" value="1"/>
</dbReference>